<gene>
    <name evidence="2" type="ORF">MEUPH1_LOCUS14459</name>
</gene>
<organism evidence="2 3">
    <name type="scientific">Macrosiphum euphorbiae</name>
    <name type="common">potato aphid</name>
    <dbReference type="NCBI Taxonomy" id="13131"/>
    <lineage>
        <taxon>Eukaryota</taxon>
        <taxon>Metazoa</taxon>
        <taxon>Ecdysozoa</taxon>
        <taxon>Arthropoda</taxon>
        <taxon>Hexapoda</taxon>
        <taxon>Insecta</taxon>
        <taxon>Pterygota</taxon>
        <taxon>Neoptera</taxon>
        <taxon>Paraneoptera</taxon>
        <taxon>Hemiptera</taxon>
        <taxon>Sternorrhyncha</taxon>
        <taxon>Aphidomorpha</taxon>
        <taxon>Aphidoidea</taxon>
        <taxon>Aphididae</taxon>
        <taxon>Macrosiphini</taxon>
        <taxon>Macrosiphum</taxon>
    </lineage>
</organism>
<dbReference type="InterPro" id="IPR018289">
    <property type="entry name" value="MULE_transposase_dom"/>
</dbReference>
<evidence type="ECO:0000259" key="1">
    <source>
        <dbReference type="Pfam" id="PF10551"/>
    </source>
</evidence>
<name>A0AAV0WTZ6_9HEMI</name>
<proteinExistence type="predicted"/>
<reference evidence="2 3" key="1">
    <citation type="submission" date="2023-01" db="EMBL/GenBank/DDBJ databases">
        <authorList>
            <person name="Whitehead M."/>
        </authorList>
    </citation>
    <scope>NUCLEOTIDE SEQUENCE [LARGE SCALE GENOMIC DNA]</scope>
</reference>
<evidence type="ECO:0000313" key="2">
    <source>
        <dbReference type="EMBL" id="CAI6359007.1"/>
    </source>
</evidence>
<feature type="domain" description="MULE transposase" evidence="1">
    <location>
        <begin position="21"/>
        <end position="113"/>
    </location>
</feature>
<dbReference type="Proteomes" id="UP001160148">
    <property type="component" value="Unassembled WGS sequence"/>
</dbReference>
<dbReference type="EMBL" id="CARXXK010000002">
    <property type="protein sequence ID" value="CAI6359007.1"/>
    <property type="molecule type" value="Genomic_DNA"/>
</dbReference>
<keyword evidence="3" id="KW-1185">Reference proteome</keyword>
<dbReference type="AlphaFoldDB" id="A0AAV0WTZ6"/>
<accession>A0AAV0WTZ6</accession>
<dbReference type="Pfam" id="PF10551">
    <property type="entry name" value="MULE"/>
    <property type="match status" value="1"/>
</dbReference>
<sequence>MFACQEIISSVVNQGATELHADATFKVVPSIPHCRQLFMLHLILQNHSIPVCFVLMEVKTEASYRKVLERFHSKFPEVRPLSIMIDFETALLNVFSDIYPEAMVYSCWFHFVQSLQKNI</sequence>
<evidence type="ECO:0000313" key="3">
    <source>
        <dbReference type="Proteomes" id="UP001160148"/>
    </source>
</evidence>
<protein>
    <recommendedName>
        <fullName evidence="1">MULE transposase domain-containing protein</fullName>
    </recommendedName>
</protein>
<comment type="caution">
    <text evidence="2">The sequence shown here is derived from an EMBL/GenBank/DDBJ whole genome shotgun (WGS) entry which is preliminary data.</text>
</comment>